<organismHost>
    <name type="scientific">Mamestra configurata</name>
    <name type="common">bertha armyworm</name>
    <dbReference type="NCBI Taxonomy" id="174822"/>
</organismHost>
<feature type="region of interest" description="Disordered" evidence="1">
    <location>
        <begin position="132"/>
        <end position="155"/>
    </location>
</feature>
<dbReference type="InterPro" id="IPR005092">
    <property type="entry name" value="TATR"/>
</dbReference>
<reference evidence="2 3" key="1">
    <citation type="journal article" date="2005" name="J. Gen. Virol.">
        <title>Complete comparative genomic analysis of two field isolates of Mamestra configurata nucleopolyhedrovirus-A.</title>
        <authorList>
            <person name="Li L."/>
            <person name="Li Q."/>
            <person name="Willis L.G."/>
            <person name="Erlandson M."/>
            <person name="Theilmann D.A."/>
            <person name="Donly C."/>
        </authorList>
    </citation>
    <scope>NUCLEOTIDE SEQUENCE [LARGE SCALE GENOMIC DNA]</scope>
    <source>
        <strain evidence="2">90/4</strain>
    </source>
</reference>
<name>Q71A50_NPVMC</name>
<evidence type="ECO:0000256" key="1">
    <source>
        <dbReference type="SAM" id="MobiDB-lite"/>
    </source>
</evidence>
<dbReference type="Proteomes" id="UP000235290">
    <property type="component" value="Segment"/>
</dbReference>
<protein>
    <submittedName>
        <fullName evidence="2">IE-1</fullName>
    </submittedName>
</protein>
<evidence type="ECO:0000313" key="3">
    <source>
        <dbReference type="Proteomes" id="UP000235290"/>
    </source>
</evidence>
<evidence type="ECO:0000313" key="2">
    <source>
        <dbReference type="EMBL" id="AAQ11181.1"/>
    </source>
</evidence>
<gene>
    <name evidence="2" type="primary">ie1</name>
</gene>
<organism evidence="2 3">
    <name type="scientific">Mamestra configurata nucleopolyhedrovirus</name>
    <name type="common">MacoNPV</name>
    <dbReference type="NCBI Taxonomy" id="207830"/>
    <lineage>
        <taxon>Viruses</taxon>
        <taxon>Viruses incertae sedis</taxon>
        <taxon>Naldaviricetes</taxon>
        <taxon>Lefavirales</taxon>
        <taxon>Baculoviridae</taxon>
        <taxon>Alphabaculovirus</taxon>
        <taxon>Alphabaculovirus maconfiguratae</taxon>
    </lineage>
</organism>
<dbReference type="Pfam" id="PF03430">
    <property type="entry name" value="TATR"/>
    <property type="match status" value="1"/>
</dbReference>
<dbReference type="EMBL" id="AF539999">
    <property type="protein sequence ID" value="AAQ11181.1"/>
    <property type="molecule type" value="Genomic_DNA"/>
</dbReference>
<feature type="compositionally biased region" description="Acidic residues" evidence="1">
    <location>
        <begin position="136"/>
        <end position="148"/>
    </location>
</feature>
<accession>Q71A50</accession>
<sequence>MHQAYKNCEGRSTPARDKLGSFLTFAPSTPEVIDQVFGTDEPYTDNNYINLIENVNGINNTYDDASNLQNINLNFFNALTSENFAPSMECNKGNYVDIELPPKDEKPKNYIHVGKGAARKAVSMKDELKRNHSAIEEDDDDDDDDDDNGVNTTAKFFASEGPQRTIIKQKTRGRYGKKMSALTKAHAQQVQHDTATEQLFDEILQDQPSDMHLQNNRLFASHLLDTGYYMFLVVYDQNSDDSFVIRYVNCVHSVYNEYVARHMHHDRFVFVVTYERYRFMVSYKLLLHLEIDIPQQDQFSETQLKNTNPKECYFEEVKNFEFLTFLTNYFHLDKVYAQGKISLLLASIGEYKARLIYNTLTEMINDKSLFRLPFHMCKKEITDDEMSRAYSSAYVSDIIKLTENIKFKVLQEYKKKHDRPRVIKNVLNALSFWLRSKDTKSSEFKEKNNFTYKFGSVVRVLYDATDKNVSKLFKIKKENGSVKLIEEYLSACKQFPESHNFILITTKSDERITVIKMGTEFIWVTTVIKDIIVSDIIKKYRLFNHHIFNLNTNNRKEINNRHNGLLKLAAFYTGEMITFEEMKNIAIDSFNCNYDCKLHSPPSTNQI</sequence>
<proteinExistence type="predicted"/>